<protein>
    <submittedName>
        <fullName evidence="2">Uncharacterized protein</fullName>
    </submittedName>
</protein>
<proteinExistence type="predicted"/>
<keyword evidence="3" id="KW-1185">Reference proteome</keyword>
<dbReference type="AlphaFoldDB" id="A0A1G9SPF6"/>
<evidence type="ECO:0000313" key="3">
    <source>
        <dbReference type="Proteomes" id="UP000198680"/>
    </source>
</evidence>
<dbReference type="Proteomes" id="UP000198680">
    <property type="component" value="Unassembled WGS sequence"/>
</dbReference>
<reference evidence="3" key="1">
    <citation type="submission" date="2016-10" db="EMBL/GenBank/DDBJ databases">
        <authorList>
            <person name="Varghese N."/>
            <person name="Submissions S."/>
        </authorList>
    </citation>
    <scope>NUCLEOTIDE SEQUENCE [LARGE SCALE GENOMIC DNA]</scope>
    <source>
        <strain evidence="3">DSM 45419</strain>
    </source>
</reference>
<dbReference type="EMBL" id="FNHE01000005">
    <property type="protein sequence ID" value="SDM36705.1"/>
    <property type="molecule type" value="Genomic_DNA"/>
</dbReference>
<feature type="region of interest" description="Disordered" evidence="1">
    <location>
        <begin position="1"/>
        <end position="43"/>
    </location>
</feature>
<evidence type="ECO:0000256" key="1">
    <source>
        <dbReference type="SAM" id="MobiDB-lite"/>
    </source>
</evidence>
<name>A0A1G9SPF6_9ACTN</name>
<organism evidence="2 3">
    <name type="scientific">Geodermatophilus siccatus</name>
    <dbReference type="NCBI Taxonomy" id="1137991"/>
    <lineage>
        <taxon>Bacteria</taxon>
        <taxon>Bacillati</taxon>
        <taxon>Actinomycetota</taxon>
        <taxon>Actinomycetes</taxon>
        <taxon>Geodermatophilales</taxon>
        <taxon>Geodermatophilaceae</taxon>
        <taxon>Geodermatophilus</taxon>
    </lineage>
</organism>
<gene>
    <name evidence="2" type="ORF">SAMN05660642_02301</name>
</gene>
<sequence length="43" mass="4528">MPPPCSDDAAHAVRPVQAAGQRTRVEVTAPVEGVPDGDEFVVR</sequence>
<evidence type="ECO:0000313" key="2">
    <source>
        <dbReference type="EMBL" id="SDM36705.1"/>
    </source>
</evidence>
<accession>A0A1G9SPF6</accession>